<gene>
    <name evidence="14" type="ORF">R5R35_000322</name>
</gene>
<organism evidence="14 15">
    <name type="scientific">Gryllus longicercus</name>
    <dbReference type="NCBI Taxonomy" id="2509291"/>
    <lineage>
        <taxon>Eukaryota</taxon>
        <taxon>Metazoa</taxon>
        <taxon>Ecdysozoa</taxon>
        <taxon>Arthropoda</taxon>
        <taxon>Hexapoda</taxon>
        <taxon>Insecta</taxon>
        <taxon>Pterygota</taxon>
        <taxon>Neoptera</taxon>
        <taxon>Polyneoptera</taxon>
        <taxon>Orthoptera</taxon>
        <taxon>Ensifera</taxon>
        <taxon>Gryllidea</taxon>
        <taxon>Grylloidea</taxon>
        <taxon>Gryllidae</taxon>
        <taxon>Gryllinae</taxon>
        <taxon>Gryllus</taxon>
    </lineage>
</organism>
<dbReference type="SUPFAM" id="SSF50978">
    <property type="entry name" value="WD40 repeat-like"/>
    <property type="match status" value="1"/>
</dbReference>
<evidence type="ECO:0000256" key="6">
    <source>
        <dbReference type="ARBA" id="ARBA00022574"/>
    </source>
</evidence>
<evidence type="ECO:0008006" key="16">
    <source>
        <dbReference type="Google" id="ProtNLM"/>
    </source>
</evidence>
<comment type="caution">
    <text evidence="14">The sequence shown here is derived from an EMBL/GenBank/DDBJ whole genome shotgun (WGS) entry which is preliminary data.</text>
</comment>
<keyword evidence="10" id="KW-0472">Membrane</keyword>
<keyword evidence="8" id="KW-0970">Cilium biogenesis/degradation</keyword>
<feature type="compositionally biased region" description="Low complexity" evidence="13">
    <location>
        <begin position="605"/>
        <end position="630"/>
    </location>
</feature>
<dbReference type="AlphaFoldDB" id="A0AAN9W1R2"/>
<keyword evidence="12" id="KW-0966">Cell projection</keyword>
<keyword evidence="4" id="KW-1003">Cell membrane</keyword>
<evidence type="ECO:0000256" key="3">
    <source>
        <dbReference type="ARBA" id="ARBA00006059"/>
    </source>
</evidence>
<dbReference type="GO" id="GO:0045184">
    <property type="term" value="P:establishment of protein localization"/>
    <property type="evidence" value="ECO:0007669"/>
    <property type="project" value="TreeGrafter"/>
</dbReference>
<evidence type="ECO:0000256" key="10">
    <source>
        <dbReference type="ARBA" id="ARBA00023136"/>
    </source>
</evidence>
<evidence type="ECO:0000256" key="1">
    <source>
        <dbReference type="ARBA" id="ARBA00004236"/>
    </source>
</evidence>
<accession>A0AAN9W1R2</accession>
<evidence type="ECO:0000313" key="14">
    <source>
        <dbReference type="EMBL" id="KAK7873026.1"/>
    </source>
</evidence>
<dbReference type="Proteomes" id="UP001378592">
    <property type="component" value="Unassembled WGS sequence"/>
</dbReference>
<dbReference type="InterPro" id="IPR024511">
    <property type="entry name" value="Frtz"/>
</dbReference>
<proteinExistence type="inferred from homology"/>
<keyword evidence="11" id="KW-0206">Cytoskeleton</keyword>
<dbReference type="GO" id="GO:0044782">
    <property type="term" value="P:cilium organization"/>
    <property type="evidence" value="ECO:0007669"/>
    <property type="project" value="TreeGrafter"/>
</dbReference>
<comment type="subcellular location">
    <subcellularLocation>
        <location evidence="1">Cell membrane</location>
    </subcellularLocation>
    <subcellularLocation>
        <location evidence="2">Cytoplasm</location>
        <location evidence="2">Cytoskeleton</location>
        <location evidence="2">Cilium axoneme</location>
    </subcellularLocation>
</comment>
<sequence length="978" mass="107521">MLTLLSQARFWTLRDDIVIKDTDFGAFKFYEKKDSTDSIYRESKKQYAEKRGMTWNVSNRRPNKLRDSVKELDEQLINHRVVFCQWRDDCLLQVMFSSGLLANICVDISTGDILKVSFDKYLIGKLLSEYVVDVVFTKTHIVCSYNDNQITLVYLSKPCVRPTGPEKLSRLDPRLHTVELAGPSGRRLERRLSANTSGDTVLVWWRCGRDEVYPWSPVVRDQDRANVHVYSISGTRAQLLCWYRTDHDPIWVSFSLLQPSLILSVEQKVSRKGEVTVESGRYEVRRARLQRSAVASVPLQTQVCCLSFSPAEDKLLLGCIDGSLVLFDEARGVTHVAKAAFISSLVSWHPGGALVLVANDRCQIQCFDAALAAVRHQLAGGGEDPPPGALLDLATYCGRRPPTLRVLTWAKPSRRIHAPASGVFSPADGLLLLLLDRGPLAALRLVGGAAAGGLGVEALVSQYLSLELPDRALALLLTLSWDSAGESCLCILQRIIEHLLRVPLTPATAGLLQSALGCFHMPSRPMSPATEVQYSDQVRDLTRRFFHHLLRYQQFEKAFRLAIDLQDRDLFVDLYFYAQAVHADAMAIAAREKAQELLNPDRQESSSGSEDSCSCSESGSAGSGEGQQPSQEPPPLPIAKPSSQLSTAEGRPSGEKQKVKFSDTVTHIALPDSCSSDAGGSPPLMLSSAPLRYVPALPSAASRRSMELPGAWPRSRIEELPLLGSHGAHLVTPQVKRATAHALPYTSNGAVLQTDLLLKGVPRTVPQYKPTPTGGNRTGISQTPNAFLPGSNIPVHSACSVQYTSIPRHSVPHPSVRQTASVCAPSYRQQTPPLPYGNPLYAGVVKEPLPRTSPHYSRNLVVNSVYPNNKENFPQALSHSLTYQQFMQSSSQATEHSDRDGLGKGTHLDIPVQHDQENGPCRRLQDLVSDVKKTVGPAHPQPCHIPWARSTKSFSSEDLAARVGSPHLHFSTAHHNPC</sequence>
<dbReference type="EMBL" id="JAZDUA010000017">
    <property type="protein sequence ID" value="KAK7873026.1"/>
    <property type="molecule type" value="Genomic_DNA"/>
</dbReference>
<evidence type="ECO:0000256" key="7">
    <source>
        <dbReference type="ARBA" id="ARBA00022737"/>
    </source>
</evidence>
<dbReference type="Pfam" id="PF11768">
    <property type="entry name" value="Frtz"/>
    <property type="match status" value="1"/>
</dbReference>
<evidence type="ECO:0000313" key="15">
    <source>
        <dbReference type="Proteomes" id="UP001378592"/>
    </source>
</evidence>
<evidence type="ECO:0000256" key="5">
    <source>
        <dbReference type="ARBA" id="ARBA00022490"/>
    </source>
</evidence>
<evidence type="ECO:0000256" key="9">
    <source>
        <dbReference type="ARBA" id="ARBA00023069"/>
    </source>
</evidence>
<feature type="region of interest" description="Disordered" evidence="13">
    <location>
        <begin position="886"/>
        <end position="919"/>
    </location>
</feature>
<dbReference type="PANTHER" id="PTHR13667">
    <property type="entry name" value="HOMOLOC-13"/>
    <property type="match status" value="1"/>
</dbReference>
<dbReference type="InterPro" id="IPR036322">
    <property type="entry name" value="WD40_repeat_dom_sf"/>
</dbReference>
<evidence type="ECO:0000256" key="2">
    <source>
        <dbReference type="ARBA" id="ARBA00004430"/>
    </source>
</evidence>
<keyword evidence="7" id="KW-0677">Repeat</keyword>
<dbReference type="GO" id="GO:0005886">
    <property type="term" value="C:plasma membrane"/>
    <property type="evidence" value="ECO:0007669"/>
    <property type="project" value="UniProtKB-SubCell"/>
</dbReference>
<evidence type="ECO:0000256" key="11">
    <source>
        <dbReference type="ARBA" id="ARBA00023212"/>
    </source>
</evidence>
<evidence type="ECO:0000256" key="4">
    <source>
        <dbReference type="ARBA" id="ARBA00022475"/>
    </source>
</evidence>
<reference evidence="14 15" key="1">
    <citation type="submission" date="2024-03" db="EMBL/GenBank/DDBJ databases">
        <title>The genome assembly and annotation of the cricket Gryllus longicercus Weissman &amp; Gray.</title>
        <authorList>
            <person name="Szrajer S."/>
            <person name="Gray D."/>
            <person name="Ylla G."/>
        </authorList>
    </citation>
    <scope>NUCLEOTIDE SEQUENCE [LARGE SCALE GENOMIC DNA]</scope>
    <source>
        <strain evidence="14">DAG 2021-001</strain>
        <tissue evidence="14">Whole body minus gut</tissue>
    </source>
</reference>
<dbReference type="GO" id="GO:0097541">
    <property type="term" value="C:axonemal basal plate"/>
    <property type="evidence" value="ECO:0007669"/>
    <property type="project" value="TreeGrafter"/>
</dbReference>
<evidence type="ECO:0000256" key="13">
    <source>
        <dbReference type="SAM" id="MobiDB-lite"/>
    </source>
</evidence>
<evidence type="ECO:0000256" key="12">
    <source>
        <dbReference type="ARBA" id="ARBA00023273"/>
    </source>
</evidence>
<keyword evidence="9" id="KW-0969">Cilium</keyword>
<keyword evidence="6" id="KW-0853">WD repeat</keyword>
<dbReference type="GO" id="GO:0007399">
    <property type="term" value="P:nervous system development"/>
    <property type="evidence" value="ECO:0007669"/>
    <property type="project" value="TreeGrafter"/>
</dbReference>
<keyword evidence="5" id="KW-0963">Cytoplasm</keyword>
<name>A0AAN9W1R2_9ORTH</name>
<keyword evidence="15" id="KW-1185">Reference proteome</keyword>
<dbReference type="PANTHER" id="PTHR13667:SF5">
    <property type="entry name" value="WD REPEAT-CONTAINING AND PLANAR CELL POLARITY EFFECTOR PROTEIN FRITZ HOMOLOG"/>
    <property type="match status" value="1"/>
</dbReference>
<protein>
    <recommendedName>
        <fullName evidence="16">WD repeat-containing and planar cell polarity effector protein fritz</fullName>
    </recommendedName>
</protein>
<comment type="similarity">
    <text evidence="3">Belongs to the WD repeat fritz family.</text>
</comment>
<feature type="region of interest" description="Disordered" evidence="13">
    <location>
        <begin position="597"/>
        <end position="659"/>
    </location>
</feature>
<evidence type="ECO:0000256" key="8">
    <source>
        <dbReference type="ARBA" id="ARBA00022794"/>
    </source>
</evidence>